<dbReference type="SUPFAM" id="SSF55816">
    <property type="entry name" value="5'-nucleotidase (syn. UDP-sugar hydrolase), C-terminal domain"/>
    <property type="match status" value="1"/>
</dbReference>
<proteinExistence type="predicted"/>
<dbReference type="AlphaFoldDB" id="A0AAC9RNA5"/>
<name>A0AAC9RNA5_9CLOT</name>
<dbReference type="GO" id="GO:0016787">
    <property type="term" value="F:hydrolase activity"/>
    <property type="evidence" value="ECO:0007669"/>
    <property type="project" value="InterPro"/>
</dbReference>
<accession>A0AAC9RNA5</accession>
<dbReference type="EMBL" id="CP020559">
    <property type="protein sequence ID" value="ARE88088.1"/>
    <property type="molecule type" value="Genomic_DNA"/>
</dbReference>
<feature type="domain" description="5'-Nucleotidase C-terminal" evidence="1">
    <location>
        <begin position="1"/>
        <end position="74"/>
    </location>
</feature>
<sequence>MELKGRDIKKLIERSIDALWGRLQTDGIIYDIVDGEKKIQNIKLKNGDALDLEKKYKVATSDYLADGGDFFSEFQRGCNRRTSNIIIREAIMKTIIK</sequence>
<dbReference type="InterPro" id="IPR008334">
    <property type="entry name" value="5'-Nucleotdase_C"/>
</dbReference>
<dbReference type="InterPro" id="IPR036907">
    <property type="entry name" value="5'-Nucleotdase_C_sf"/>
</dbReference>
<evidence type="ECO:0000313" key="2">
    <source>
        <dbReference type="EMBL" id="ARE88088.1"/>
    </source>
</evidence>
<organism evidence="2 3">
    <name type="scientific">Clostridium formicaceticum</name>
    <dbReference type="NCBI Taxonomy" id="1497"/>
    <lineage>
        <taxon>Bacteria</taxon>
        <taxon>Bacillati</taxon>
        <taxon>Bacillota</taxon>
        <taxon>Clostridia</taxon>
        <taxon>Eubacteriales</taxon>
        <taxon>Clostridiaceae</taxon>
        <taxon>Clostridium</taxon>
    </lineage>
</organism>
<evidence type="ECO:0000259" key="1">
    <source>
        <dbReference type="Pfam" id="PF02872"/>
    </source>
</evidence>
<dbReference type="Proteomes" id="UP000192478">
    <property type="component" value="Chromosome"/>
</dbReference>
<dbReference type="Pfam" id="PF02872">
    <property type="entry name" value="5_nucleotid_C"/>
    <property type="match status" value="1"/>
</dbReference>
<dbReference type="Gene3D" id="3.90.780.10">
    <property type="entry name" value="5'-Nucleotidase, C-terminal domain"/>
    <property type="match status" value="1"/>
</dbReference>
<evidence type="ECO:0000313" key="3">
    <source>
        <dbReference type="Proteomes" id="UP000192478"/>
    </source>
</evidence>
<protein>
    <submittedName>
        <fullName evidence="2">Bifunctional 2',3'-cyclic nucleotide 2'-phosphodiesterase/3'-nucleotidase protein</fullName>
    </submittedName>
</protein>
<reference evidence="2 3" key="1">
    <citation type="submission" date="2017-03" db="EMBL/GenBank/DDBJ databases">
        <title>Complete sequence of Clostridium formicaceticum DSM 92.</title>
        <authorList>
            <person name="Poehlein A."/>
            <person name="Karl M."/>
            <person name="Bengelsdorf F.R."/>
            <person name="Duerre P."/>
            <person name="Daniel R."/>
        </authorList>
    </citation>
    <scope>NUCLEOTIDE SEQUENCE [LARGE SCALE GENOMIC DNA]</scope>
    <source>
        <strain evidence="2 3">DSM 92</strain>
    </source>
</reference>
<dbReference type="GO" id="GO:0009166">
    <property type="term" value="P:nucleotide catabolic process"/>
    <property type="evidence" value="ECO:0007669"/>
    <property type="project" value="InterPro"/>
</dbReference>
<gene>
    <name evidence="2" type="ORF">CLFO_24890</name>
</gene>